<organism evidence="2 3">
    <name type="scientific">Mesosutterella porci</name>
    <dbReference type="NCBI Taxonomy" id="2915351"/>
    <lineage>
        <taxon>Bacteria</taxon>
        <taxon>Pseudomonadati</taxon>
        <taxon>Pseudomonadota</taxon>
        <taxon>Betaproteobacteria</taxon>
        <taxon>Burkholderiales</taxon>
        <taxon>Sutterellaceae</taxon>
        <taxon>Mesosutterella</taxon>
    </lineage>
</organism>
<dbReference type="RefSeq" id="WP_237980610.1">
    <property type="nucleotide sequence ID" value="NZ_JAKNCT010000017.1"/>
</dbReference>
<keyword evidence="1" id="KW-0812">Transmembrane</keyword>
<reference evidence="2 3" key="1">
    <citation type="submission" date="2022-02" db="EMBL/GenBank/DDBJ databases">
        <title>Mesosutterella porci, a novel member of the family Sutterellaceae from pig feces.</title>
        <authorList>
            <person name="Wylensek D."/>
            <person name="Clavel T."/>
        </authorList>
    </citation>
    <scope>NUCLEOTIDE SEQUENCE [LARGE SCALE GENOMIC DNA]</scope>
    <source>
        <strain evidence="3">oilRF-744-wt-GAM-9</strain>
    </source>
</reference>
<feature type="transmembrane region" description="Helical" evidence="1">
    <location>
        <begin position="6"/>
        <end position="25"/>
    </location>
</feature>
<evidence type="ECO:0000313" key="2">
    <source>
        <dbReference type="EMBL" id="MCG5031935.1"/>
    </source>
</evidence>
<sequence length="57" mass="6589">MKLSSILNFLLLLGFIPVWLIGTEWHRKNRPNYLRGVLFTAIYLAVIEALDFLVLGE</sequence>
<name>A0ABS9MUL3_9BURK</name>
<protein>
    <submittedName>
        <fullName evidence="2">Uncharacterized protein</fullName>
    </submittedName>
</protein>
<evidence type="ECO:0000256" key="1">
    <source>
        <dbReference type="SAM" id="Phobius"/>
    </source>
</evidence>
<dbReference type="EMBL" id="JAKNCT010000017">
    <property type="protein sequence ID" value="MCG5031935.1"/>
    <property type="molecule type" value="Genomic_DNA"/>
</dbReference>
<dbReference type="Proteomes" id="UP001297600">
    <property type="component" value="Unassembled WGS sequence"/>
</dbReference>
<keyword evidence="3" id="KW-1185">Reference proteome</keyword>
<accession>A0ABS9MUL3</accession>
<feature type="transmembrane region" description="Helical" evidence="1">
    <location>
        <begin position="37"/>
        <end position="55"/>
    </location>
</feature>
<keyword evidence="1" id="KW-1133">Transmembrane helix</keyword>
<comment type="caution">
    <text evidence="2">The sequence shown here is derived from an EMBL/GenBank/DDBJ whole genome shotgun (WGS) entry which is preliminary data.</text>
</comment>
<keyword evidence="1" id="KW-0472">Membrane</keyword>
<proteinExistence type="predicted"/>
<evidence type="ECO:0000313" key="3">
    <source>
        <dbReference type="Proteomes" id="UP001297600"/>
    </source>
</evidence>
<gene>
    <name evidence="2" type="ORF">MAF45_10865</name>
</gene>